<protein>
    <submittedName>
        <fullName evidence="1">Uncharacterized protein</fullName>
    </submittedName>
</protein>
<dbReference type="KEGG" id="rah:Rahaq_1473"/>
<reference evidence="2" key="1">
    <citation type="submission" date="2011-01" db="EMBL/GenBank/DDBJ databases">
        <title>Complete sequence of chromosome of Rahnella sp. Y9602.</title>
        <authorList>
            <consortium name="US DOE Joint Genome Institute"/>
            <person name="Lucas S."/>
            <person name="Copeland A."/>
            <person name="Lapidus A."/>
            <person name="Cheng J.-F."/>
            <person name="Goodwin L."/>
            <person name="Pitluck S."/>
            <person name="Lu M."/>
            <person name="Detter J.C."/>
            <person name="Han C."/>
            <person name="Tapia R."/>
            <person name="Land M."/>
            <person name="Hauser L."/>
            <person name="Kyrpides N."/>
            <person name="Ivanova N."/>
            <person name="Ovchinnikova G."/>
            <person name="Pagani I."/>
            <person name="Sobecky P.A."/>
            <person name="Martinez R.J."/>
            <person name="Woyke T."/>
        </authorList>
    </citation>
    <scope>NUCLEOTIDE SEQUENCE [LARGE SCALE GENOMIC DNA]</scope>
    <source>
        <strain evidence="2">Y9602</strain>
    </source>
</reference>
<evidence type="ECO:0000313" key="2">
    <source>
        <dbReference type="Proteomes" id="UP000007257"/>
    </source>
</evidence>
<proteinExistence type="predicted"/>
<evidence type="ECO:0000313" key="1">
    <source>
        <dbReference type="EMBL" id="ADW73095.1"/>
    </source>
</evidence>
<gene>
    <name evidence="1" type="ordered locus">Rahaq_1473</name>
</gene>
<dbReference type="RefSeq" id="WP_013574798.1">
    <property type="nucleotide sequence ID" value="NC_015061.1"/>
</dbReference>
<sequence>MIKVKVFHTDEHLLRDLALSKVNSKSYNDNDGFGFFIQDDFSHYCKVQYVEKNTIERQIETPLGDLSTIQEVTYYKFFFILRYGCNNSIIFLNPPRNMKYASDIVRSLIPEGCHVSQLKLDLKNTIENIKHIRKGKLKSATLSNILYDTQTHAKTKLNSIDDLYDFYSVNFMKTIAKVDSAIFDIDGKLYELTESGRVNFQGEDIESVFDIF</sequence>
<dbReference type="AlphaFoldDB" id="A0A0H3FAD9"/>
<accession>A0A0H3FAD9</accession>
<dbReference type="EMBL" id="CP002505">
    <property type="protein sequence ID" value="ADW73095.1"/>
    <property type="molecule type" value="Genomic_DNA"/>
</dbReference>
<reference evidence="1 2" key="2">
    <citation type="journal article" date="2012" name="J. Bacteriol.">
        <title>Complete Genome Sequence of Rahnella sp. Strain Y9602, a Gammaproteobacterium Isolate from Metal- and Radionuclide-Contaminated Soil.</title>
        <authorList>
            <person name="Martinez R.J."/>
            <person name="Bruce D."/>
            <person name="Detter C."/>
            <person name="Goodwin L.A."/>
            <person name="Han J."/>
            <person name="Han C.S."/>
            <person name="Held B."/>
            <person name="Land M.L."/>
            <person name="Mikhailova N."/>
            <person name="Nolan M."/>
            <person name="Pennacchio L."/>
            <person name="Pitluck S."/>
            <person name="Tapia R."/>
            <person name="Woyke T."/>
            <person name="Sobecky P.A."/>
        </authorList>
    </citation>
    <scope>NUCLEOTIDE SEQUENCE [LARGE SCALE GENOMIC DNA]</scope>
    <source>
        <strain evidence="1 2">Y9602</strain>
    </source>
</reference>
<dbReference type="Proteomes" id="UP000007257">
    <property type="component" value="Chromosome"/>
</dbReference>
<name>A0A0H3FAD9_RAHSY</name>
<dbReference type="OrthoDB" id="5918305at2"/>
<dbReference type="HOGENOM" id="CLU_1275468_0_0_6"/>
<organism evidence="1 2">
    <name type="scientific">Rahnella sp. (strain Y9602)</name>
    <dbReference type="NCBI Taxonomy" id="2703885"/>
    <lineage>
        <taxon>Bacteria</taxon>
        <taxon>Pseudomonadati</taxon>
        <taxon>Pseudomonadota</taxon>
        <taxon>Gammaproteobacteria</taxon>
        <taxon>Enterobacterales</taxon>
        <taxon>Yersiniaceae</taxon>
        <taxon>Rahnella</taxon>
    </lineage>
</organism>